<dbReference type="PROSITE" id="PS50887">
    <property type="entry name" value="GGDEF"/>
    <property type="match status" value="1"/>
</dbReference>
<dbReference type="GO" id="GO:0071111">
    <property type="term" value="F:cyclic-guanylate-specific phosphodiesterase activity"/>
    <property type="evidence" value="ECO:0007669"/>
    <property type="project" value="UniProtKB-EC"/>
</dbReference>
<dbReference type="InterPro" id="IPR052155">
    <property type="entry name" value="Biofilm_reg_signaling"/>
</dbReference>
<evidence type="ECO:0000313" key="7">
    <source>
        <dbReference type="Proteomes" id="UP000534783"/>
    </source>
</evidence>
<dbReference type="Pfam" id="PF00563">
    <property type="entry name" value="EAL"/>
    <property type="match status" value="1"/>
</dbReference>
<feature type="domain" description="PAS" evidence="2">
    <location>
        <begin position="5"/>
        <end position="74"/>
    </location>
</feature>
<dbReference type="SMART" id="SM00091">
    <property type="entry name" value="PAS"/>
    <property type="match status" value="1"/>
</dbReference>
<dbReference type="SUPFAM" id="SSF55785">
    <property type="entry name" value="PYP-like sensor domain (PAS domain)"/>
    <property type="match status" value="1"/>
</dbReference>
<gene>
    <name evidence="6" type="ORF">MNODULE_23800</name>
</gene>
<dbReference type="EMBL" id="VTOW01000012">
    <property type="protein sequence ID" value="NKE73778.1"/>
    <property type="molecule type" value="Genomic_DNA"/>
</dbReference>
<dbReference type="SMART" id="SM00267">
    <property type="entry name" value="GGDEF"/>
    <property type="match status" value="1"/>
</dbReference>
<evidence type="ECO:0000256" key="1">
    <source>
        <dbReference type="ARBA" id="ARBA00051114"/>
    </source>
</evidence>
<dbReference type="CDD" id="cd01948">
    <property type="entry name" value="EAL"/>
    <property type="match status" value="1"/>
</dbReference>
<dbReference type="FunFam" id="3.30.70.270:FF:000001">
    <property type="entry name" value="Diguanylate cyclase domain protein"/>
    <property type="match status" value="1"/>
</dbReference>
<dbReference type="CDD" id="cd00130">
    <property type="entry name" value="PAS"/>
    <property type="match status" value="1"/>
</dbReference>
<dbReference type="PANTHER" id="PTHR44757:SF2">
    <property type="entry name" value="BIOFILM ARCHITECTURE MAINTENANCE PROTEIN MBAA"/>
    <property type="match status" value="1"/>
</dbReference>
<dbReference type="SUPFAM" id="SSF141868">
    <property type="entry name" value="EAL domain-like"/>
    <property type="match status" value="1"/>
</dbReference>
<dbReference type="SUPFAM" id="SSF55073">
    <property type="entry name" value="Nucleotide cyclase"/>
    <property type="match status" value="1"/>
</dbReference>
<proteinExistence type="predicted"/>
<dbReference type="PANTHER" id="PTHR44757">
    <property type="entry name" value="DIGUANYLATE CYCLASE DGCP"/>
    <property type="match status" value="1"/>
</dbReference>
<dbReference type="InterPro" id="IPR035919">
    <property type="entry name" value="EAL_sf"/>
</dbReference>
<dbReference type="Pfam" id="PF13426">
    <property type="entry name" value="PAS_9"/>
    <property type="match status" value="1"/>
</dbReference>
<keyword evidence="7" id="KW-1185">Reference proteome</keyword>
<dbReference type="SMART" id="SM00052">
    <property type="entry name" value="EAL"/>
    <property type="match status" value="1"/>
</dbReference>
<dbReference type="Gene3D" id="3.30.450.20">
    <property type="entry name" value="PAS domain"/>
    <property type="match status" value="1"/>
</dbReference>
<organism evidence="6 7">
    <name type="scientific">Candidatus Manganitrophus noduliformans</name>
    <dbReference type="NCBI Taxonomy" id="2606439"/>
    <lineage>
        <taxon>Bacteria</taxon>
        <taxon>Pseudomonadati</taxon>
        <taxon>Nitrospirota</taxon>
        <taxon>Nitrospiria</taxon>
        <taxon>Candidatus Troglogloeales</taxon>
        <taxon>Candidatus Manganitrophaceae</taxon>
        <taxon>Candidatus Manganitrophus</taxon>
    </lineage>
</organism>
<dbReference type="InterPro" id="IPR043128">
    <property type="entry name" value="Rev_trsase/Diguanyl_cyclase"/>
</dbReference>
<dbReference type="InterPro" id="IPR001633">
    <property type="entry name" value="EAL_dom"/>
</dbReference>
<dbReference type="InterPro" id="IPR000160">
    <property type="entry name" value="GGDEF_dom"/>
</dbReference>
<feature type="domain" description="PAC" evidence="3">
    <location>
        <begin position="80"/>
        <end position="130"/>
    </location>
</feature>
<reference evidence="6 7" key="1">
    <citation type="journal article" date="2020" name="Nature">
        <title>Bacterial chemolithoautotrophy via manganese oxidation.</title>
        <authorList>
            <person name="Yu H."/>
            <person name="Leadbetter J.R."/>
        </authorList>
    </citation>
    <scope>NUCLEOTIDE SEQUENCE [LARGE SCALE GENOMIC DNA]</scope>
    <source>
        <strain evidence="6 7">Mn-1</strain>
    </source>
</reference>
<comment type="catalytic activity">
    <reaction evidence="1">
        <text>3',3'-c-di-GMP + H2O = 5'-phosphoguanylyl(3'-&gt;5')guanosine + H(+)</text>
        <dbReference type="Rhea" id="RHEA:24902"/>
        <dbReference type="ChEBI" id="CHEBI:15377"/>
        <dbReference type="ChEBI" id="CHEBI:15378"/>
        <dbReference type="ChEBI" id="CHEBI:58754"/>
        <dbReference type="ChEBI" id="CHEBI:58805"/>
        <dbReference type="EC" id="3.1.4.52"/>
    </reaction>
    <physiologicalReaction direction="left-to-right" evidence="1">
        <dbReference type="Rhea" id="RHEA:24903"/>
    </physiologicalReaction>
</comment>
<evidence type="ECO:0000259" key="2">
    <source>
        <dbReference type="PROSITE" id="PS50112"/>
    </source>
</evidence>
<dbReference type="InterPro" id="IPR035965">
    <property type="entry name" value="PAS-like_dom_sf"/>
</dbReference>
<dbReference type="NCBIfam" id="TIGR00254">
    <property type="entry name" value="GGDEF"/>
    <property type="match status" value="1"/>
</dbReference>
<dbReference type="RefSeq" id="WP_168063745.1">
    <property type="nucleotide sequence ID" value="NZ_VTOW01000012.1"/>
</dbReference>
<feature type="domain" description="GGDEF" evidence="5">
    <location>
        <begin position="162"/>
        <end position="294"/>
    </location>
</feature>
<dbReference type="CDD" id="cd01949">
    <property type="entry name" value="GGDEF"/>
    <property type="match status" value="1"/>
</dbReference>
<dbReference type="Gene3D" id="3.30.70.270">
    <property type="match status" value="1"/>
</dbReference>
<dbReference type="NCBIfam" id="TIGR00229">
    <property type="entry name" value="sensory_box"/>
    <property type="match status" value="1"/>
</dbReference>
<dbReference type="PROSITE" id="PS50883">
    <property type="entry name" value="EAL"/>
    <property type="match status" value="1"/>
</dbReference>
<dbReference type="Pfam" id="PF00990">
    <property type="entry name" value="GGDEF"/>
    <property type="match status" value="1"/>
</dbReference>
<protein>
    <submittedName>
        <fullName evidence="6">EAL domain-containing protein</fullName>
    </submittedName>
</protein>
<dbReference type="Proteomes" id="UP000534783">
    <property type="component" value="Unassembled WGS sequence"/>
</dbReference>
<dbReference type="InterPro" id="IPR029787">
    <property type="entry name" value="Nucleotide_cyclase"/>
</dbReference>
<evidence type="ECO:0000259" key="3">
    <source>
        <dbReference type="PROSITE" id="PS50113"/>
    </source>
</evidence>
<evidence type="ECO:0000259" key="5">
    <source>
        <dbReference type="PROSITE" id="PS50887"/>
    </source>
</evidence>
<accession>A0A7X6IDK1</accession>
<dbReference type="PROSITE" id="PS50113">
    <property type="entry name" value="PAC"/>
    <property type="match status" value="1"/>
</dbReference>
<feature type="domain" description="EAL" evidence="4">
    <location>
        <begin position="302"/>
        <end position="552"/>
    </location>
</feature>
<evidence type="ECO:0000313" key="6">
    <source>
        <dbReference type="EMBL" id="NKE73778.1"/>
    </source>
</evidence>
<dbReference type="InterPro" id="IPR000700">
    <property type="entry name" value="PAS-assoc_C"/>
</dbReference>
<dbReference type="AlphaFoldDB" id="A0A7X6IDK1"/>
<comment type="caution">
    <text evidence="6">The sequence shown here is derived from an EMBL/GenBank/DDBJ whole genome shotgun (WGS) entry which is preliminary data.</text>
</comment>
<dbReference type="Gene3D" id="3.20.20.450">
    <property type="entry name" value="EAL domain"/>
    <property type="match status" value="1"/>
</dbReference>
<sequence>MSNENQAYITALLTIITDAIITVDQTQRITFFSQGAERTFGYQVTEVIGQSMSLLLPSRFVEVHREQFRAFAAGPEPTRLSFEIFGRRKDGSEFPAEVSLSKLSLNDQILFIIILRDIIEHKHAEEMLQLMAHCDSLTGLPNRTRFRDLLRQAVLAGQYENKSVALLLMDLDQFKEVNDTLGHDRGDLLIQHVGRRLKEVLRPTDTVARLGGDEFALILPLAEAGHATLVASKVLKALEEPFEIEGLPIAVELSLGIALYPEHGSNADSLIQRADVAMYAAKRSGSGYTLYTPEQDPHSPRRLALAGELRHAIDGNQLLLHYQPQVNMQTGRITGVEALVRWQHPQYGIVPPDQFILPAERTGLIKPLTQWVLKEALRQSRDWNQKGLPFNMAVNLSARNLHDSQLPDRIAELLEVNGMAPSFLELEVTESAIMQDQMCAKEILTRLSKMGIRLSIDDFGTGYSSLNHHPVNAIKIDRTFVRDMTENQNNAVIVRSIIDLGHNLGLEVIAEGVENHETWNRLLALGCDAAQGYYMSPPVSAQEIPCWMKESPWGLA</sequence>
<dbReference type="GO" id="GO:0071732">
    <property type="term" value="P:cellular response to nitric oxide"/>
    <property type="evidence" value="ECO:0007669"/>
    <property type="project" value="UniProtKB-ARBA"/>
</dbReference>
<dbReference type="InterPro" id="IPR000014">
    <property type="entry name" value="PAS"/>
</dbReference>
<dbReference type="FunFam" id="3.20.20.450:FF:000001">
    <property type="entry name" value="Cyclic di-GMP phosphodiesterase yahA"/>
    <property type="match status" value="1"/>
</dbReference>
<dbReference type="PROSITE" id="PS50112">
    <property type="entry name" value="PAS"/>
    <property type="match status" value="1"/>
</dbReference>
<evidence type="ECO:0000259" key="4">
    <source>
        <dbReference type="PROSITE" id="PS50883"/>
    </source>
</evidence>
<name>A0A7X6IDK1_9BACT</name>